<comment type="caution">
    <text evidence="1">The sequence shown here is derived from an EMBL/GenBank/DDBJ whole genome shotgun (WGS) entry which is preliminary data.</text>
</comment>
<dbReference type="InterPro" id="IPR029061">
    <property type="entry name" value="THDP-binding"/>
</dbReference>
<name>A0A444Z5G8_ARAHY</name>
<dbReference type="SUPFAM" id="SSF52518">
    <property type="entry name" value="Thiamin diphosphate-binding fold (THDP-binding)"/>
    <property type="match status" value="1"/>
</dbReference>
<reference evidence="1 2" key="1">
    <citation type="submission" date="2019-01" db="EMBL/GenBank/DDBJ databases">
        <title>Sequencing of cultivated peanut Arachis hypogaea provides insights into genome evolution and oil improvement.</title>
        <authorList>
            <person name="Chen X."/>
        </authorList>
    </citation>
    <scope>NUCLEOTIDE SEQUENCE [LARGE SCALE GENOMIC DNA]</scope>
    <source>
        <strain evidence="2">cv. Fuhuasheng</strain>
        <tissue evidence="1">Leaves</tissue>
    </source>
</reference>
<dbReference type="Proteomes" id="UP000289738">
    <property type="component" value="Chromosome B05"/>
</dbReference>
<protein>
    <submittedName>
        <fullName evidence="1">Uncharacterized protein</fullName>
    </submittedName>
</protein>
<dbReference type="InterPro" id="IPR014718">
    <property type="entry name" value="GH-type_carb-bd"/>
</dbReference>
<dbReference type="AlphaFoldDB" id="A0A444Z5G8"/>
<sequence length="191" mass="22293">MTRREHREHQELKEIEILSPSFFPQLVTLVSHCHRRPKLLDAVASSSFLFCKTQKAQHIVFIFVGFSVRRRLVCTEDRFFHRKQNGVKSYCSLVLRMWIIVQNPPPLPNESNAKPHIDLLLKTSEDDLKIWPHSFEFRLRVSLAAEGYLSLACEGLKPFCAIYSSFMQRAYDQNLFKGLSFIELGLLAEFY</sequence>
<evidence type="ECO:0000313" key="2">
    <source>
        <dbReference type="Proteomes" id="UP000289738"/>
    </source>
</evidence>
<proteinExistence type="predicted"/>
<dbReference type="STRING" id="3818.A0A444Z5G8"/>
<organism evidence="1 2">
    <name type="scientific">Arachis hypogaea</name>
    <name type="common">Peanut</name>
    <dbReference type="NCBI Taxonomy" id="3818"/>
    <lineage>
        <taxon>Eukaryota</taxon>
        <taxon>Viridiplantae</taxon>
        <taxon>Streptophyta</taxon>
        <taxon>Embryophyta</taxon>
        <taxon>Tracheophyta</taxon>
        <taxon>Spermatophyta</taxon>
        <taxon>Magnoliopsida</taxon>
        <taxon>eudicotyledons</taxon>
        <taxon>Gunneridae</taxon>
        <taxon>Pentapetalae</taxon>
        <taxon>rosids</taxon>
        <taxon>fabids</taxon>
        <taxon>Fabales</taxon>
        <taxon>Fabaceae</taxon>
        <taxon>Papilionoideae</taxon>
        <taxon>50 kb inversion clade</taxon>
        <taxon>dalbergioids sensu lato</taxon>
        <taxon>Dalbergieae</taxon>
        <taxon>Pterocarpus clade</taxon>
        <taxon>Arachis</taxon>
    </lineage>
</organism>
<dbReference type="GO" id="GO:0030246">
    <property type="term" value="F:carbohydrate binding"/>
    <property type="evidence" value="ECO:0007669"/>
    <property type="project" value="InterPro"/>
</dbReference>
<accession>A0A444Z5G8</accession>
<evidence type="ECO:0000313" key="1">
    <source>
        <dbReference type="EMBL" id="RYR09306.1"/>
    </source>
</evidence>
<dbReference type="Gene3D" id="2.70.98.10">
    <property type="match status" value="1"/>
</dbReference>
<keyword evidence="2" id="KW-1185">Reference proteome</keyword>
<dbReference type="EMBL" id="SDMP01000015">
    <property type="protein sequence ID" value="RYR09306.1"/>
    <property type="molecule type" value="Genomic_DNA"/>
</dbReference>
<gene>
    <name evidence="1" type="ORF">Ahy_B05g077552</name>
</gene>